<dbReference type="EMBL" id="CADIJQ010000003">
    <property type="protein sequence ID" value="CAB3703296.1"/>
    <property type="molecule type" value="Genomic_DNA"/>
</dbReference>
<keyword evidence="2" id="KW-1185">Reference proteome</keyword>
<sequence>MRAVHANWQDLPPEPWKNGGGVTRTLAVDDAASACMMPPRWRVSVADITRDGAYSRFPGVDRVSVVVSGAGVALRGDGEDIALLPGRAVAFAGDVALQSRLLEGAVRVLNLFVLRGAVQAQVRCGGAQPVTVKAGSLEDAAGPASHVRIVVDAQNFFIDSSCQDDAVSADALPPDAVRIDLHMAAFGTV</sequence>
<evidence type="ECO:0000313" key="1">
    <source>
        <dbReference type="EMBL" id="CAB3703296.1"/>
    </source>
</evidence>
<organism evidence="1 2">
    <name type="scientific">Achromobacter kerstersii</name>
    <dbReference type="NCBI Taxonomy" id="1353890"/>
    <lineage>
        <taxon>Bacteria</taxon>
        <taxon>Pseudomonadati</taxon>
        <taxon>Pseudomonadota</taxon>
        <taxon>Betaproteobacteria</taxon>
        <taxon>Burkholderiales</taxon>
        <taxon>Alcaligenaceae</taxon>
        <taxon>Achromobacter</taxon>
    </lineage>
</organism>
<gene>
    <name evidence="1" type="primary">ves_1</name>
    <name evidence="1" type="ORF">LMG3441_02687</name>
</gene>
<reference evidence="1 2" key="1">
    <citation type="submission" date="2020-04" db="EMBL/GenBank/DDBJ databases">
        <authorList>
            <person name="De Canck E."/>
        </authorList>
    </citation>
    <scope>NUCLEOTIDE SEQUENCE [LARGE SCALE GENOMIC DNA]</scope>
    <source>
        <strain evidence="1 2">LMG 3441</strain>
    </source>
</reference>
<dbReference type="Gene3D" id="2.60.120.10">
    <property type="entry name" value="Jelly Rolls"/>
    <property type="match status" value="1"/>
</dbReference>
<accession>A0A6S6ZYR2</accession>
<dbReference type="PANTHER" id="PTHR37943:SF1">
    <property type="entry name" value="PROTEIN VES"/>
    <property type="match status" value="1"/>
</dbReference>
<dbReference type="SUPFAM" id="SSF51182">
    <property type="entry name" value="RmlC-like cupins"/>
    <property type="match status" value="1"/>
</dbReference>
<protein>
    <submittedName>
        <fullName evidence="1">Protein Ves</fullName>
    </submittedName>
</protein>
<dbReference type="PANTHER" id="PTHR37943">
    <property type="entry name" value="PROTEIN VES"/>
    <property type="match status" value="1"/>
</dbReference>
<evidence type="ECO:0000313" key="2">
    <source>
        <dbReference type="Proteomes" id="UP000494269"/>
    </source>
</evidence>
<dbReference type="Pfam" id="PF05962">
    <property type="entry name" value="HutD"/>
    <property type="match status" value="1"/>
</dbReference>
<dbReference type="InterPro" id="IPR011051">
    <property type="entry name" value="RmlC_Cupin_sf"/>
</dbReference>
<dbReference type="InterPro" id="IPR014710">
    <property type="entry name" value="RmlC-like_jellyroll"/>
</dbReference>
<dbReference type="AlphaFoldDB" id="A0A6S6ZYR2"/>
<dbReference type="InterPro" id="IPR010282">
    <property type="entry name" value="Uncharacterised_HutD/Ves"/>
</dbReference>
<dbReference type="RefSeq" id="WP_175169963.1">
    <property type="nucleotide sequence ID" value="NZ_CADIJQ010000003.1"/>
</dbReference>
<proteinExistence type="predicted"/>
<dbReference type="Proteomes" id="UP000494269">
    <property type="component" value="Unassembled WGS sequence"/>
</dbReference>
<name>A0A6S6ZYR2_9BURK</name>